<keyword evidence="2" id="KW-0472">Membrane</keyword>
<comment type="caution">
    <text evidence="3">The sequence shown here is derived from an EMBL/GenBank/DDBJ whole genome shotgun (WGS) entry which is preliminary data.</text>
</comment>
<gene>
    <name evidence="3" type="ORF">KSF_043300</name>
</gene>
<name>A0A8J3N1L1_9CHLR</name>
<dbReference type="EMBL" id="BNJK01000001">
    <property type="protein sequence ID" value="GHO94282.1"/>
    <property type="molecule type" value="Genomic_DNA"/>
</dbReference>
<feature type="compositionally biased region" description="Pro residues" evidence="1">
    <location>
        <begin position="1"/>
        <end position="20"/>
    </location>
</feature>
<dbReference type="AlphaFoldDB" id="A0A8J3N1L1"/>
<proteinExistence type="predicted"/>
<keyword evidence="2" id="KW-1133">Transmembrane helix</keyword>
<feature type="transmembrane region" description="Helical" evidence="2">
    <location>
        <begin position="95"/>
        <end position="120"/>
    </location>
</feature>
<keyword evidence="2" id="KW-0812">Transmembrane</keyword>
<keyword evidence="4" id="KW-1185">Reference proteome</keyword>
<evidence type="ECO:0000256" key="2">
    <source>
        <dbReference type="SAM" id="Phobius"/>
    </source>
</evidence>
<reference evidence="3" key="1">
    <citation type="submission" date="2020-10" db="EMBL/GenBank/DDBJ databases">
        <title>Taxonomic study of unclassified bacteria belonging to the class Ktedonobacteria.</title>
        <authorList>
            <person name="Yabe S."/>
            <person name="Wang C.M."/>
            <person name="Zheng Y."/>
            <person name="Sakai Y."/>
            <person name="Cavaletti L."/>
            <person name="Monciardini P."/>
            <person name="Donadio S."/>
        </authorList>
    </citation>
    <scope>NUCLEOTIDE SEQUENCE</scope>
    <source>
        <strain evidence="3">ID150040</strain>
    </source>
</reference>
<dbReference type="Gene3D" id="3.10.450.50">
    <property type="match status" value="1"/>
</dbReference>
<dbReference type="RefSeq" id="WP_220205026.1">
    <property type="nucleotide sequence ID" value="NZ_BNJK01000001.1"/>
</dbReference>
<dbReference type="Proteomes" id="UP000597444">
    <property type="component" value="Unassembled WGS sequence"/>
</dbReference>
<evidence type="ECO:0000256" key="1">
    <source>
        <dbReference type="SAM" id="MobiDB-lite"/>
    </source>
</evidence>
<evidence type="ECO:0008006" key="5">
    <source>
        <dbReference type="Google" id="ProtNLM"/>
    </source>
</evidence>
<sequence length="231" mass="24588">MYNDPNQPPYGQPPQQPSDVPPTQYAPQPPYGQPAPPPYGQPPGYQPPPAYGQPPQPPPYGQPPYGQPPYGGVPPLPNVPPGYAAPAPQKSRKGLWITLSIIAGVLVLFCAICGSLVLFASNSGPDGTVKDYYKAVQSKDYATAYTYLAPGASFSDPQSGKKIPITSSTVYIVVAQTLDKDLGALTDYETSSGSDTNHVNVSVTRGGKQYAIHLTMTKIDDKWKILNADGI</sequence>
<organism evidence="3 4">
    <name type="scientific">Reticulibacter mediterranei</name>
    <dbReference type="NCBI Taxonomy" id="2778369"/>
    <lineage>
        <taxon>Bacteria</taxon>
        <taxon>Bacillati</taxon>
        <taxon>Chloroflexota</taxon>
        <taxon>Ktedonobacteria</taxon>
        <taxon>Ktedonobacterales</taxon>
        <taxon>Reticulibacteraceae</taxon>
        <taxon>Reticulibacter</taxon>
    </lineage>
</organism>
<protein>
    <recommendedName>
        <fullName evidence="5">DUF4878 domain-containing protein</fullName>
    </recommendedName>
</protein>
<evidence type="ECO:0000313" key="3">
    <source>
        <dbReference type="EMBL" id="GHO94282.1"/>
    </source>
</evidence>
<accession>A0A8J3N1L1</accession>
<evidence type="ECO:0000313" key="4">
    <source>
        <dbReference type="Proteomes" id="UP000597444"/>
    </source>
</evidence>
<feature type="compositionally biased region" description="Pro residues" evidence="1">
    <location>
        <begin position="27"/>
        <end position="77"/>
    </location>
</feature>
<feature type="region of interest" description="Disordered" evidence="1">
    <location>
        <begin position="1"/>
        <end position="77"/>
    </location>
</feature>